<dbReference type="EMBL" id="CAMXCT010001492">
    <property type="protein sequence ID" value="CAI3990590.1"/>
    <property type="molecule type" value="Genomic_DNA"/>
</dbReference>
<reference evidence="2" key="1">
    <citation type="submission" date="2022-10" db="EMBL/GenBank/DDBJ databases">
        <authorList>
            <person name="Chen Y."/>
            <person name="Dougan E. K."/>
            <person name="Chan C."/>
            <person name="Rhodes N."/>
            <person name="Thang M."/>
        </authorList>
    </citation>
    <scope>NUCLEOTIDE SEQUENCE</scope>
</reference>
<dbReference type="EMBL" id="CAMXCT020001492">
    <property type="protein sequence ID" value="CAL1143965.1"/>
    <property type="molecule type" value="Genomic_DNA"/>
</dbReference>
<name>A0A9P1FXR4_9DINO</name>
<accession>A0A9P1FXR4</accession>
<evidence type="ECO:0000313" key="2">
    <source>
        <dbReference type="EMBL" id="CAI3990590.1"/>
    </source>
</evidence>
<proteinExistence type="predicted"/>
<feature type="compositionally biased region" description="Pro residues" evidence="1">
    <location>
        <begin position="297"/>
        <end position="309"/>
    </location>
</feature>
<dbReference type="Proteomes" id="UP001152797">
    <property type="component" value="Unassembled WGS sequence"/>
</dbReference>
<evidence type="ECO:0000313" key="4">
    <source>
        <dbReference type="Proteomes" id="UP001152797"/>
    </source>
</evidence>
<organism evidence="2">
    <name type="scientific">Cladocopium goreaui</name>
    <dbReference type="NCBI Taxonomy" id="2562237"/>
    <lineage>
        <taxon>Eukaryota</taxon>
        <taxon>Sar</taxon>
        <taxon>Alveolata</taxon>
        <taxon>Dinophyceae</taxon>
        <taxon>Suessiales</taxon>
        <taxon>Symbiodiniaceae</taxon>
        <taxon>Cladocopium</taxon>
    </lineage>
</organism>
<evidence type="ECO:0000313" key="3">
    <source>
        <dbReference type="EMBL" id="CAL4777902.1"/>
    </source>
</evidence>
<protein>
    <submittedName>
        <fullName evidence="2">Uncharacterized protein</fullName>
    </submittedName>
</protein>
<feature type="compositionally biased region" description="Low complexity" evidence="1">
    <location>
        <begin position="1113"/>
        <end position="1122"/>
    </location>
</feature>
<feature type="compositionally biased region" description="Low complexity" evidence="1">
    <location>
        <begin position="1092"/>
        <end position="1105"/>
    </location>
</feature>
<gene>
    <name evidence="2" type="ORF">C1SCF055_LOCUS17566</name>
</gene>
<feature type="region of interest" description="Disordered" evidence="1">
    <location>
        <begin position="1077"/>
        <end position="1130"/>
    </location>
</feature>
<feature type="compositionally biased region" description="Low complexity" evidence="1">
    <location>
        <begin position="1014"/>
        <end position="1032"/>
    </location>
</feature>
<evidence type="ECO:0000256" key="1">
    <source>
        <dbReference type="SAM" id="MobiDB-lite"/>
    </source>
</evidence>
<feature type="region of interest" description="Disordered" evidence="1">
    <location>
        <begin position="1000"/>
        <end position="1033"/>
    </location>
</feature>
<feature type="compositionally biased region" description="Low complexity" evidence="1">
    <location>
        <begin position="310"/>
        <end position="321"/>
    </location>
</feature>
<keyword evidence="4" id="KW-1185">Reference proteome</keyword>
<comment type="caution">
    <text evidence="2">The sequence shown here is derived from an EMBL/GenBank/DDBJ whole genome shotgun (WGS) entry which is preliminary data.</text>
</comment>
<dbReference type="EMBL" id="CAMXCT030001492">
    <property type="protein sequence ID" value="CAL4777902.1"/>
    <property type="molecule type" value="Genomic_DNA"/>
</dbReference>
<sequence>MAMLGRKVMVEQSNGCLRMARQARLAGSGGVMPIGTIGRTHGMNKNVVAADRTEKGAQLGGASLLMLWSGRTLTPLNGNCRLSVLGPHASHELQKAVPHFACAFASEDGAAAAHVPYSDRRCAVNGWHRQLGGIYLLCRPGWQLATRGSSLDGLWRLAASGVRWMAFVDLLADLTSAFLVGLPWCVLVSGSVAPAGIGNPRLADWLCLTSAFKELPGWVALVRRKQLITLYLCEKTYSLPARLGTSVNMQRQAAKKAADKTTPCKGRGSRLSPAVEEAEWPHSPTPSTKAKAEEQSPFPPTQKAPPTPNSSPTQGSGQGSPAAEGPALASSHWGFNIKRAKVPGQGAGASEPVQSSLADLRRATSMDQVNQVLWDKTLFKHIEDVDSLYGYVHSMLDRAHSEEERNHRDLSADPDYDGSRNFPAPFYKASQRLCLKNGWHLGSFLLSMQNNIAYCEHRCTKLTPEVAKSERSFEEAPIFERVATSADQNDEELQWPKRGITSKKLRREQVEQAIVDELPDLSSGWTVAELMRAIEKSLELRAEELTKHKGLIEAILDRRQHQELEDAIGLCMDTAEEEGNSLRGVHDDQFLAALRAHLNFPPAAFSKCTEEALQIWKQRKEAMETAVPEVVAADYVHEISPAIMVVLGGAASSRKSPNNAFAVHMIQNSKNADTTMKDSYLVEATLKGCRTSILNNGGFACVSDELSNTLQTPWSDHSAGINFLSKSKLNTFSQAEHDSVVTAAGRMCLNSYKTMVKLWGQLEAAEWVLRPTPNGFPKRCSVAWSPDRNPVDPDVAAGMSTGFIAQLHDFALGFPGARPSRCGPDEYAATILQTVRRAVHDWLDEHHVDSNLSAKLGFVGTDMLRYAQVNMRIAQYCEMAAAFWQWERQVFLVCGYLRYIRGLERNLGLNDRDRSICGLAAGMLHADAPVNYKQQALETAEDKLKHDILSCPKARGEFTSAIMREELRHKHRKAKDFKSMLLKAIDGLVAHGLLLCDKDPRKEMRPKKKRRKNQAAQGAEEPEAAADAPAAGEQKEVAASRVVLSLRKPALAELTEEAEAERLKMSNTVQKWALKFPRKPKASAQPTKGKKSSQSPSLLLPTPRSSRTDDGAEGQQPAAAPADFEQTPKNERLPEKHCQSLEQLAGRLACGRTSSVLLSILGTNPFKRSAPESLPTLTSNAPCRGMTATLQGSMVFVLDTFTRRGKLHADIANVRRRADQDWTLGSISTVKADCLTDFRVELVVTAVSGTQVRLERLCSTQLGGALTLVPALPTAAVQQPIDTAHPDAHVFPAAAQVSNSEPSYFNFTDEDVRQTFPHLCIVRTPKEKKHYMTKRYLLEVLLQFYCKLNCREVRRSLMDICCANSLQANLLQQAQAVPKSKVLRHVVVQAFGRCLDDIVDSFQQKLFLYNAQGIRHDGNMGLARTIEQSVPVFHATDNYRGQRFRLAARYHASWPELRLQSFARTRKGDAERRSVIPVKEMEQGCTIVGDPQHDIINLSKLLHGRAADKDDLLRDHCDLMHRLSGPQPPNLKSDPVPTIYTELSEAAACLLRSACVDPQPEFREKKAKYAEAMGELKAFLGLPHVQLSPTWKDIMGSLPPRGTLVRVANRVEASLHATSQGFGWTSPQAFRREARRIIRWYRKGKKTMRYNRSLPRTQHAPEYVRGLKTCWTQKVALHYRRFFGKIRQEGLWSWRLMSKAMRLAKLSQQSGTVSVERVWSYYLAEFPHANRGMTLEYFNVMSALLFLRFNLRHFKAHRLPGWLENDALVATKLDAILALARSQEPETDLHDFGSIFSSLRCSDDQ</sequence>
<reference evidence="3 4" key="2">
    <citation type="submission" date="2024-05" db="EMBL/GenBank/DDBJ databases">
        <authorList>
            <person name="Chen Y."/>
            <person name="Shah S."/>
            <person name="Dougan E. K."/>
            <person name="Thang M."/>
            <person name="Chan C."/>
        </authorList>
    </citation>
    <scope>NUCLEOTIDE SEQUENCE [LARGE SCALE GENOMIC DNA]</scope>
</reference>
<feature type="region of interest" description="Disordered" evidence="1">
    <location>
        <begin position="254"/>
        <end position="328"/>
    </location>
</feature>
<feature type="compositionally biased region" description="Basic residues" evidence="1">
    <location>
        <begin position="1004"/>
        <end position="1013"/>
    </location>
</feature>